<evidence type="ECO:0000313" key="2">
    <source>
        <dbReference type="EMBL" id="MBB1246159.1"/>
    </source>
</evidence>
<dbReference type="PANTHER" id="PTHR33993:SF10">
    <property type="entry name" value="CONSERVED PROTEIN"/>
    <property type="match status" value="1"/>
</dbReference>
<dbReference type="PANTHER" id="PTHR33993">
    <property type="entry name" value="GLYOXALASE-RELATED"/>
    <property type="match status" value="1"/>
</dbReference>
<dbReference type="CDD" id="cd07247">
    <property type="entry name" value="SgaA_N_like"/>
    <property type="match status" value="2"/>
</dbReference>
<sequence>MPDAATRPDGEPCWVDATFPDLEGAKRFYSEVLGWTFGESAPEYGDYTQAYAGERAVAAVAPPMPGQPPQPPAWCLYLSASDVAATANRARDLGGTLLMEPMRIGDFGSMSLVREPSGAVLGLWQSGVHTGFERVGEVGAYTWSELLTGEPERSDAFFPALFGYDTKLMRSPDMDYRVWELGPDRPVMGRMRTGGPDFPDDRSPRVLVYFAVADCDAAVETARRLGGTLEWEPMDSPFGRIASLVDPQGAAFAVIDPSTTAGEMPQLDPAA</sequence>
<dbReference type="InterPro" id="IPR041581">
    <property type="entry name" value="Glyoxalase_6"/>
</dbReference>
<dbReference type="InterPro" id="IPR004360">
    <property type="entry name" value="Glyas_Fos-R_dOase_dom"/>
</dbReference>
<dbReference type="RefSeq" id="WP_182857436.1">
    <property type="nucleotide sequence ID" value="NZ_WMLF01000420.1"/>
</dbReference>
<evidence type="ECO:0000259" key="1">
    <source>
        <dbReference type="PROSITE" id="PS51819"/>
    </source>
</evidence>
<comment type="caution">
    <text evidence="2">The sequence shown here is derived from an EMBL/GenBank/DDBJ whole genome shotgun (WGS) entry which is preliminary data.</text>
</comment>
<dbReference type="PROSITE" id="PS51819">
    <property type="entry name" value="VOC"/>
    <property type="match status" value="2"/>
</dbReference>
<name>A0ABR6ELF4_9ACTN</name>
<organism evidence="2 3">
    <name type="scientific">Streptomyces durbertensis</name>
    <dbReference type="NCBI Taxonomy" id="2448886"/>
    <lineage>
        <taxon>Bacteria</taxon>
        <taxon>Bacillati</taxon>
        <taxon>Actinomycetota</taxon>
        <taxon>Actinomycetes</taxon>
        <taxon>Kitasatosporales</taxon>
        <taxon>Streptomycetaceae</taxon>
        <taxon>Streptomyces</taxon>
    </lineage>
</organism>
<reference evidence="3" key="1">
    <citation type="journal article" date="2020" name="Syst. Appl. Microbiol.">
        <title>Streptomyces alkaliterrae sp. nov., isolated from an alkaline soil, and emended descriptions of Streptomyces alkaliphilus, Streptomyces calidiresistens and Streptomyces durbertensis.</title>
        <authorList>
            <person name="Swiecimska M."/>
            <person name="Golinska P."/>
            <person name="Nouioui I."/>
            <person name="Wypij M."/>
            <person name="Rai M."/>
            <person name="Sangal V."/>
            <person name="Goodfellow M."/>
        </authorList>
    </citation>
    <scope>NUCLEOTIDE SEQUENCE [LARGE SCALE GENOMIC DNA]</scope>
    <source>
        <strain evidence="3">DSM 104538</strain>
    </source>
</reference>
<evidence type="ECO:0000313" key="3">
    <source>
        <dbReference type="Proteomes" id="UP000766698"/>
    </source>
</evidence>
<protein>
    <submittedName>
        <fullName evidence="2">VOC family protein</fullName>
    </submittedName>
</protein>
<dbReference type="Pfam" id="PF00903">
    <property type="entry name" value="Glyoxalase"/>
    <property type="match status" value="1"/>
</dbReference>
<dbReference type="InterPro" id="IPR052164">
    <property type="entry name" value="Anthracycline_SecMetBiosynth"/>
</dbReference>
<dbReference type="SUPFAM" id="SSF54593">
    <property type="entry name" value="Glyoxalase/Bleomycin resistance protein/Dihydroxybiphenyl dioxygenase"/>
    <property type="match status" value="2"/>
</dbReference>
<proteinExistence type="predicted"/>
<feature type="domain" description="VOC" evidence="1">
    <location>
        <begin position="140"/>
        <end position="257"/>
    </location>
</feature>
<gene>
    <name evidence="2" type="ORF">GL263_21765</name>
</gene>
<keyword evidence="3" id="KW-1185">Reference proteome</keyword>
<feature type="domain" description="VOC" evidence="1">
    <location>
        <begin position="11"/>
        <end position="126"/>
    </location>
</feature>
<dbReference type="Pfam" id="PF18029">
    <property type="entry name" value="Glyoxalase_6"/>
    <property type="match status" value="1"/>
</dbReference>
<dbReference type="InterPro" id="IPR029068">
    <property type="entry name" value="Glyas_Bleomycin-R_OHBP_Dase"/>
</dbReference>
<dbReference type="Proteomes" id="UP000766698">
    <property type="component" value="Unassembled WGS sequence"/>
</dbReference>
<dbReference type="InterPro" id="IPR037523">
    <property type="entry name" value="VOC_core"/>
</dbReference>
<dbReference type="Gene3D" id="3.10.180.10">
    <property type="entry name" value="2,3-Dihydroxybiphenyl 1,2-Dioxygenase, domain 1"/>
    <property type="match status" value="2"/>
</dbReference>
<accession>A0ABR6ELF4</accession>
<dbReference type="EMBL" id="WMLF01000420">
    <property type="protein sequence ID" value="MBB1246159.1"/>
    <property type="molecule type" value="Genomic_DNA"/>
</dbReference>